<evidence type="ECO:0000256" key="2">
    <source>
        <dbReference type="SAM" id="SignalP"/>
    </source>
</evidence>
<comment type="caution">
    <text evidence="4">The sequence shown here is derived from an EMBL/GenBank/DDBJ whole genome shotgun (WGS) entry which is preliminary data.</text>
</comment>
<accession>B4D3W1</accession>
<dbReference type="RefSeq" id="WP_006980924.1">
    <property type="nucleotide sequence ID" value="NZ_ABVL01000010.1"/>
</dbReference>
<dbReference type="Pfam" id="PF06283">
    <property type="entry name" value="ThuA"/>
    <property type="match status" value="1"/>
</dbReference>
<evidence type="ECO:0000313" key="5">
    <source>
        <dbReference type="Proteomes" id="UP000005824"/>
    </source>
</evidence>
<proteinExistence type="predicted"/>
<dbReference type="SUPFAM" id="SSF52317">
    <property type="entry name" value="Class I glutamine amidotransferase-like"/>
    <property type="match status" value="1"/>
</dbReference>
<feature type="region of interest" description="Disordered" evidence="1">
    <location>
        <begin position="292"/>
        <end position="311"/>
    </location>
</feature>
<keyword evidence="2" id="KW-0732">Signal</keyword>
<dbReference type="eggNOG" id="COG3828">
    <property type="taxonomic scope" value="Bacteria"/>
</dbReference>
<dbReference type="Gene3D" id="3.40.50.880">
    <property type="match status" value="1"/>
</dbReference>
<dbReference type="AlphaFoldDB" id="B4D3W1"/>
<organism evidence="4 5">
    <name type="scientific">Chthoniobacter flavus Ellin428</name>
    <dbReference type="NCBI Taxonomy" id="497964"/>
    <lineage>
        <taxon>Bacteria</taxon>
        <taxon>Pseudomonadati</taxon>
        <taxon>Verrucomicrobiota</taxon>
        <taxon>Spartobacteria</taxon>
        <taxon>Chthoniobacterales</taxon>
        <taxon>Chthoniobacteraceae</taxon>
        <taxon>Chthoniobacter</taxon>
    </lineage>
</organism>
<dbReference type="STRING" id="497964.CfE428DRAFT_3599"/>
<dbReference type="Proteomes" id="UP000005824">
    <property type="component" value="Unassembled WGS sequence"/>
</dbReference>
<protein>
    <recommendedName>
        <fullName evidence="3">ThuA-like domain-containing protein</fullName>
    </recommendedName>
</protein>
<name>B4D3W1_9BACT</name>
<evidence type="ECO:0000259" key="3">
    <source>
        <dbReference type="Pfam" id="PF06283"/>
    </source>
</evidence>
<evidence type="ECO:0000256" key="1">
    <source>
        <dbReference type="SAM" id="MobiDB-lite"/>
    </source>
</evidence>
<feature type="chain" id="PRO_5002802734" description="ThuA-like domain-containing protein" evidence="2">
    <location>
        <begin position="23"/>
        <end position="311"/>
    </location>
</feature>
<sequence precursor="true">MKYPLLPLLALAIGLAPLSSSAKTPDGKQKLVLVAGKPSHPPRMHEFNAGVQLLTKCLAQGAPDLKVEYVLNGWPQDESVFDGADAVVFYMDGGAKHEVVQDGGKRIAKVDEWVKKGVGIGCMHYGVEVVADQAGAQFKRWIGGYYENMYSCNPMWEPNFTSFPVHPITRGVKPFQIKDEWYMNMRFTDGFTADGPAENNGTKFVPILVAKPSDAVRNGPYVAPKGPYAHIQAASGRAEAMMWAVERPDGGRGFGFTGAHYHDNWANDDFRKIVLNALVWVAKGEVPPNGIESHITQDDLNANLDPKPAKK</sequence>
<dbReference type="EMBL" id="ABVL01000010">
    <property type="protein sequence ID" value="EDY18941.1"/>
    <property type="molecule type" value="Genomic_DNA"/>
</dbReference>
<dbReference type="InterPro" id="IPR029010">
    <property type="entry name" value="ThuA-like"/>
</dbReference>
<gene>
    <name evidence="4" type="ORF">CfE428DRAFT_3599</name>
</gene>
<feature type="signal peptide" evidence="2">
    <location>
        <begin position="1"/>
        <end position="22"/>
    </location>
</feature>
<evidence type="ECO:0000313" key="4">
    <source>
        <dbReference type="EMBL" id="EDY18941.1"/>
    </source>
</evidence>
<keyword evidence="5" id="KW-1185">Reference proteome</keyword>
<dbReference type="InterPro" id="IPR029062">
    <property type="entry name" value="Class_I_gatase-like"/>
</dbReference>
<reference evidence="4 5" key="1">
    <citation type="journal article" date="2011" name="J. Bacteriol.">
        <title>Genome sequence of Chthoniobacter flavus Ellin428, an aerobic heterotrophic soil bacterium.</title>
        <authorList>
            <person name="Kant R."/>
            <person name="van Passel M.W."/>
            <person name="Palva A."/>
            <person name="Lucas S."/>
            <person name="Lapidus A."/>
            <person name="Glavina Del Rio T."/>
            <person name="Dalin E."/>
            <person name="Tice H."/>
            <person name="Bruce D."/>
            <person name="Goodwin L."/>
            <person name="Pitluck S."/>
            <person name="Larimer F.W."/>
            <person name="Land M.L."/>
            <person name="Hauser L."/>
            <person name="Sangwan P."/>
            <person name="de Vos W.M."/>
            <person name="Janssen P.H."/>
            <person name="Smidt H."/>
        </authorList>
    </citation>
    <scope>NUCLEOTIDE SEQUENCE [LARGE SCALE GENOMIC DNA]</scope>
    <source>
        <strain evidence="4 5">Ellin428</strain>
    </source>
</reference>
<dbReference type="InParanoid" id="B4D3W1"/>
<feature type="domain" description="ThuA-like" evidence="3">
    <location>
        <begin position="43"/>
        <end position="281"/>
    </location>
</feature>